<dbReference type="Pfam" id="PF01740">
    <property type="entry name" value="STAS"/>
    <property type="match status" value="1"/>
</dbReference>
<keyword evidence="2" id="KW-0418">Kinase</keyword>
<evidence type="ECO:0000313" key="5">
    <source>
        <dbReference type="EMBL" id="RHD54594.1"/>
    </source>
</evidence>
<comment type="similarity">
    <text evidence="1 3">Belongs to the anti-sigma-factor antagonist family.</text>
</comment>
<dbReference type="InterPro" id="IPR036890">
    <property type="entry name" value="HATPase_C_sf"/>
</dbReference>
<comment type="caution">
    <text evidence="5">The sequence shown here is derived from an EMBL/GenBank/DDBJ whole genome shotgun (WGS) entry which is preliminary data.</text>
</comment>
<evidence type="ECO:0000256" key="3">
    <source>
        <dbReference type="RuleBase" id="RU003749"/>
    </source>
</evidence>
<gene>
    <name evidence="5" type="ORF">DW787_07470</name>
</gene>
<dbReference type="Gene3D" id="3.30.750.24">
    <property type="entry name" value="STAS domain"/>
    <property type="match status" value="1"/>
</dbReference>
<dbReference type="SUPFAM" id="SSF55874">
    <property type="entry name" value="ATPase domain of HSP90 chaperone/DNA topoisomerase II/histidine kinase"/>
    <property type="match status" value="1"/>
</dbReference>
<dbReference type="InterPro" id="IPR003594">
    <property type="entry name" value="HATPase_dom"/>
</dbReference>
<dbReference type="PANTHER" id="PTHR35526">
    <property type="entry name" value="ANTI-SIGMA-F FACTOR RSBW-RELATED"/>
    <property type="match status" value="1"/>
</dbReference>
<dbReference type="CDD" id="cd07043">
    <property type="entry name" value="STAS_anti-anti-sigma_factors"/>
    <property type="match status" value="1"/>
</dbReference>
<dbReference type="AlphaFoldDB" id="A0A414FUJ8"/>
<dbReference type="PROSITE" id="PS50801">
    <property type="entry name" value="STAS"/>
    <property type="match status" value="1"/>
</dbReference>
<dbReference type="EMBL" id="QSJI01000008">
    <property type="protein sequence ID" value="RHD54594.1"/>
    <property type="molecule type" value="Genomic_DNA"/>
</dbReference>
<dbReference type="SUPFAM" id="SSF52091">
    <property type="entry name" value="SpoIIaa-like"/>
    <property type="match status" value="1"/>
</dbReference>
<accession>A0A414FUJ8</accession>
<dbReference type="NCBIfam" id="TIGR00377">
    <property type="entry name" value="ant_ant_sig"/>
    <property type="match status" value="1"/>
</dbReference>
<name>A0A414FUJ8_9ACTN</name>
<dbReference type="RefSeq" id="WP_006723654.1">
    <property type="nucleotide sequence ID" value="NZ_QSJI01000008.1"/>
</dbReference>
<reference evidence="5 6" key="1">
    <citation type="submission" date="2018-08" db="EMBL/GenBank/DDBJ databases">
        <title>A genome reference for cultivated species of the human gut microbiota.</title>
        <authorList>
            <person name="Zou Y."/>
            <person name="Xue W."/>
            <person name="Luo G."/>
        </authorList>
    </citation>
    <scope>NUCLEOTIDE SEQUENCE [LARGE SCALE GENOMIC DNA]</scope>
    <source>
        <strain evidence="5 6">AM30-5LB</strain>
    </source>
</reference>
<evidence type="ECO:0000256" key="1">
    <source>
        <dbReference type="ARBA" id="ARBA00009013"/>
    </source>
</evidence>
<dbReference type="GO" id="GO:0043856">
    <property type="term" value="F:anti-sigma factor antagonist activity"/>
    <property type="evidence" value="ECO:0007669"/>
    <property type="project" value="InterPro"/>
</dbReference>
<dbReference type="Proteomes" id="UP000286050">
    <property type="component" value="Unassembled WGS sequence"/>
</dbReference>
<proteinExistence type="inferred from homology"/>
<dbReference type="Gene3D" id="3.30.565.10">
    <property type="entry name" value="Histidine kinase-like ATPase, C-terminal domain"/>
    <property type="match status" value="1"/>
</dbReference>
<evidence type="ECO:0000256" key="2">
    <source>
        <dbReference type="ARBA" id="ARBA00022527"/>
    </source>
</evidence>
<protein>
    <recommendedName>
        <fullName evidence="3">Anti-sigma factor antagonist</fullName>
    </recommendedName>
</protein>
<organism evidence="5 6">
    <name type="scientific">Collinsella intestinalis</name>
    <dbReference type="NCBI Taxonomy" id="147207"/>
    <lineage>
        <taxon>Bacteria</taxon>
        <taxon>Bacillati</taxon>
        <taxon>Actinomycetota</taxon>
        <taxon>Coriobacteriia</taxon>
        <taxon>Coriobacteriales</taxon>
        <taxon>Coriobacteriaceae</taxon>
        <taxon>Collinsella</taxon>
    </lineage>
</organism>
<dbReference type="Pfam" id="PF13581">
    <property type="entry name" value="HATPase_c_2"/>
    <property type="match status" value="1"/>
</dbReference>
<keyword evidence="2" id="KW-0808">Transferase</keyword>
<dbReference type="InterPro" id="IPR036513">
    <property type="entry name" value="STAS_dom_sf"/>
</dbReference>
<dbReference type="PANTHER" id="PTHR35526:SF3">
    <property type="entry name" value="ANTI-SIGMA-F FACTOR RSBW"/>
    <property type="match status" value="1"/>
</dbReference>
<dbReference type="InterPro" id="IPR003658">
    <property type="entry name" value="Anti-sigma_ant"/>
</dbReference>
<dbReference type="InterPro" id="IPR002645">
    <property type="entry name" value="STAS_dom"/>
</dbReference>
<evidence type="ECO:0000259" key="4">
    <source>
        <dbReference type="PROSITE" id="PS50801"/>
    </source>
</evidence>
<sequence length="242" mass="26489">MNEWNDIAVIAPTTDIDLASVPRLREQVDALIDSGVRRILVNCQNVTFIDSTGLAFLLSRARALYGREGLLSLVNASPDVARFLQIARLIDILHVSTVERPAIPVIAPDVPPLWSKSFTIQRGVEHLAEYRHRVAELLGALPLTREECFDVALAAGEALSNAYDHACGGEGGSMSVYAYPDRVIIEVRDCGCGYEIADGEEPAESLERGRGIKLMRMLVDSVEVRRRADAPGTQVRLIKLVG</sequence>
<dbReference type="GO" id="GO:0004674">
    <property type="term" value="F:protein serine/threonine kinase activity"/>
    <property type="evidence" value="ECO:0007669"/>
    <property type="project" value="UniProtKB-KW"/>
</dbReference>
<dbReference type="InterPro" id="IPR050267">
    <property type="entry name" value="Anti-sigma-factor_SerPK"/>
</dbReference>
<keyword evidence="2" id="KW-0723">Serine/threonine-protein kinase</keyword>
<evidence type="ECO:0000313" key="6">
    <source>
        <dbReference type="Proteomes" id="UP000286050"/>
    </source>
</evidence>
<feature type="domain" description="STAS" evidence="4">
    <location>
        <begin position="1"/>
        <end position="106"/>
    </location>
</feature>
<dbReference type="CDD" id="cd16936">
    <property type="entry name" value="HATPase_RsbW-like"/>
    <property type="match status" value="1"/>
</dbReference>